<dbReference type="NCBIfam" id="NF001947">
    <property type="entry name" value="PRK00725.1"/>
    <property type="match status" value="1"/>
</dbReference>
<reference evidence="9" key="1">
    <citation type="submission" date="2018-06" db="EMBL/GenBank/DDBJ databases">
        <authorList>
            <person name="Zhirakovskaya E."/>
        </authorList>
    </citation>
    <scope>NUCLEOTIDE SEQUENCE</scope>
</reference>
<evidence type="ECO:0000313" key="9">
    <source>
        <dbReference type="EMBL" id="VAW72239.1"/>
    </source>
</evidence>
<name>A0A3B0YDG6_9ZZZZ</name>
<dbReference type="Pfam" id="PF00483">
    <property type="entry name" value="NTP_transferase"/>
    <property type="match status" value="1"/>
</dbReference>
<evidence type="ECO:0000256" key="4">
    <source>
        <dbReference type="ARBA" id="ARBA00022741"/>
    </source>
</evidence>
<dbReference type="AlphaFoldDB" id="A0A3B0YDG6"/>
<evidence type="ECO:0000256" key="6">
    <source>
        <dbReference type="ARBA" id="ARBA00023056"/>
    </source>
</evidence>
<evidence type="ECO:0000259" key="7">
    <source>
        <dbReference type="Pfam" id="PF00483"/>
    </source>
</evidence>
<dbReference type="InterPro" id="IPR056818">
    <property type="entry name" value="GlmU/GlgC-like_hexapep"/>
</dbReference>
<feature type="domain" description="Glucose-1-phosphate adenylyltransferase/Bifunctional protein GlmU-like C-terminal hexapeptide" evidence="8">
    <location>
        <begin position="306"/>
        <end position="348"/>
    </location>
</feature>
<dbReference type="Gene3D" id="2.160.10.10">
    <property type="entry name" value="Hexapeptide repeat proteins"/>
    <property type="match status" value="1"/>
</dbReference>
<keyword evidence="4" id="KW-0547">Nucleotide-binding</keyword>
<evidence type="ECO:0000256" key="2">
    <source>
        <dbReference type="ARBA" id="ARBA00022679"/>
    </source>
</evidence>
<protein>
    <submittedName>
        <fullName evidence="9">Glucose-1-phosphate adenylyltransferase</fullName>
        <ecNumber evidence="9">2.7.7.27</ecNumber>
    </submittedName>
</protein>
<dbReference type="SUPFAM" id="SSF53448">
    <property type="entry name" value="Nucleotide-diphospho-sugar transferases"/>
    <property type="match status" value="1"/>
</dbReference>
<feature type="domain" description="Nucleotidyl transferase" evidence="7">
    <location>
        <begin position="19"/>
        <end position="281"/>
    </location>
</feature>
<dbReference type="PROSITE" id="PS00809">
    <property type="entry name" value="ADP_GLC_PYROPHOSPH_2"/>
    <property type="match status" value="1"/>
</dbReference>
<dbReference type="InterPro" id="IPR005836">
    <property type="entry name" value="ADP_Glu_pyroP_CS"/>
</dbReference>
<comment type="similarity">
    <text evidence="1">Belongs to the bacterial/plant glucose-1-phosphate adenylyltransferase family.</text>
</comment>
<evidence type="ECO:0000259" key="8">
    <source>
        <dbReference type="Pfam" id="PF24894"/>
    </source>
</evidence>
<keyword evidence="2 9" id="KW-0808">Transferase</keyword>
<evidence type="ECO:0000256" key="3">
    <source>
        <dbReference type="ARBA" id="ARBA00022695"/>
    </source>
</evidence>
<dbReference type="CDD" id="cd02508">
    <property type="entry name" value="ADP_Glucose_PP"/>
    <property type="match status" value="1"/>
</dbReference>
<dbReference type="PANTHER" id="PTHR43523:SF2">
    <property type="entry name" value="GLUCOSE-1-PHOSPHATE ADENYLYLTRANSFERASE"/>
    <property type="match status" value="1"/>
</dbReference>
<dbReference type="GO" id="GO:0008878">
    <property type="term" value="F:glucose-1-phosphate adenylyltransferase activity"/>
    <property type="evidence" value="ECO:0007669"/>
    <property type="project" value="UniProtKB-EC"/>
</dbReference>
<dbReference type="GO" id="GO:0005524">
    <property type="term" value="F:ATP binding"/>
    <property type="evidence" value="ECO:0007669"/>
    <property type="project" value="UniProtKB-KW"/>
</dbReference>
<evidence type="ECO:0000256" key="5">
    <source>
        <dbReference type="ARBA" id="ARBA00022840"/>
    </source>
</evidence>
<dbReference type="EC" id="2.7.7.27" evidence="9"/>
<dbReference type="PROSITE" id="PS00810">
    <property type="entry name" value="ADP_GLC_PYROPHOSPH_3"/>
    <property type="match status" value="1"/>
</dbReference>
<sequence>MDAVSTPRFVSRLTRDTLALILAGGRGSRLKQLTLWRAKPAVPFGGKFRIIDFPLSNCLNSGIRRVGVLTQYKAHSLLTHLQRGWSFLRGEFGEFVELLPAQQRIESSWYAGTADAIYQNLDIIRSHKPEYVLILAGDHIYKMDYGPMIAQHVENSADMTVGCLEVDLETARSFGVMTVDEAGRVLEFDEKPDAPSPLPGSDDQALASMGIYVFNTDFLFEQLIKDADSTDSNHDFGHDIIPGIIKQYRVFSYPFRDTQSGRQAYWRDVGTVDAFWATNLELIGVTPELNLYDKTWPIWTYQEQMPPAKFVFDDDDRRGMAVDSMVSGGCVISGAQVKHSLLFSNVHV</sequence>
<dbReference type="Gene3D" id="3.90.550.10">
    <property type="entry name" value="Spore Coat Polysaccharide Biosynthesis Protein SpsA, Chain A"/>
    <property type="match status" value="1"/>
</dbReference>
<dbReference type="GO" id="GO:0005978">
    <property type="term" value="P:glycogen biosynthetic process"/>
    <property type="evidence" value="ECO:0007669"/>
    <property type="project" value="UniProtKB-KW"/>
</dbReference>
<dbReference type="InterPro" id="IPR011831">
    <property type="entry name" value="ADP-Glc_PPase"/>
</dbReference>
<keyword evidence="6" id="KW-0320">Glycogen biosynthesis</keyword>
<keyword evidence="5" id="KW-0067">ATP-binding</keyword>
<evidence type="ECO:0000256" key="1">
    <source>
        <dbReference type="ARBA" id="ARBA00010443"/>
    </source>
</evidence>
<organism evidence="9">
    <name type="scientific">hydrothermal vent metagenome</name>
    <dbReference type="NCBI Taxonomy" id="652676"/>
    <lineage>
        <taxon>unclassified sequences</taxon>
        <taxon>metagenomes</taxon>
        <taxon>ecological metagenomes</taxon>
    </lineage>
</organism>
<gene>
    <name evidence="9" type="ORF">MNBD_GAMMA14-1937</name>
</gene>
<dbReference type="InterPro" id="IPR005835">
    <property type="entry name" value="NTP_transferase_dom"/>
</dbReference>
<dbReference type="PROSITE" id="PS00808">
    <property type="entry name" value="ADP_GLC_PYROPHOSPH_1"/>
    <property type="match status" value="1"/>
</dbReference>
<proteinExistence type="inferred from homology"/>
<dbReference type="PANTHER" id="PTHR43523">
    <property type="entry name" value="GLUCOSE-1-PHOSPHATE ADENYLYLTRANSFERASE-RELATED"/>
    <property type="match status" value="1"/>
</dbReference>
<dbReference type="InterPro" id="IPR029044">
    <property type="entry name" value="Nucleotide-diphossugar_trans"/>
</dbReference>
<accession>A0A3B0YDG6</accession>
<feature type="non-terminal residue" evidence="9">
    <location>
        <position position="348"/>
    </location>
</feature>
<dbReference type="Pfam" id="PF24894">
    <property type="entry name" value="Hexapep_GlmU"/>
    <property type="match status" value="1"/>
</dbReference>
<dbReference type="EMBL" id="UOFM01000013">
    <property type="protein sequence ID" value="VAW72239.1"/>
    <property type="molecule type" value="Genomic_DNA"/>
</dbReference>
<dbReference type="NCBIfam" id="TIGR02091">
    <property type="entry name" value="glgC"/>
    <property type="match status" value="1"/>
</dbReference>
<keyword evidence="3 9" id="KW-0548">Nucleotidyltransferase</keyword>